<reference evidence="1 2" key="1">
    <citation type="journal article" date="2018" name="Aquat. Microb. Ecol.">
        <title>Gammaproteobacterial methanotrophs dominate.</title>
        <authorList>
            <person name="Rissanen A.J."/>
            <person name="Saarenheimo J."/>
            <person name="Tiirola M."/>
            <person name="Peura S."/>
            <person name="Aalto S.L."/>
            <person name="Karvinen A."/>
            <person name="Nykanen H."/>
        </authorList>
    </citation>
    <scope>NUCLEOTIDE SEQUENCE [LARGE SCALE GENOMIC DNA]</scope>
    <source>
        <strain evidence="1">AMbin10</strain>
    </source>
</reference>
<evidence type="ECO:0000313" key="2">
    <source>
        <dbReference type="Proteomes" id="UP000249396"/>
    </source>
</evidence>
<protein>
    <submittedName>
        <fullName evidence="1">Uncharacterized protein</fullName>
    </submittedName>
</protein>
<dbReference type="EMBL" id="QJPH01000516">
    <property type="protein sequence ID" value="PZN71581.1"/>
    <property type="molecule type" value="Genomic_DNA"/>
</dbReference>
<dbReference type="Proteomes" id="UP000249396">
    <property type="component" value="Unassembled WGS sequence"/>
</dbReference>
<dbReference type="AlphaFoldDB" id="A0A2W4QH95"/>
<organism evidence="1 2">
    <name type="scientific">Candidatus Methylumidiphilus alinenensis</name>
    <dbReference type="NCBI Taxonomy" id="2202197"/>
    <lineage>
        <taxon>Bacteria</taxon>
        <taxon>Pseudomonadati</taxon>
        <taxon>Pseudomonadota</taxon>
        <taxon>Gammaproteobacteria</taxon>
        <taxon>Methylococcales</taxon>
        <taxon>Candidatus Methylumidiphilus</taxon>
    </lineage>
</organism>
<gene>
    <name evidence="1" type="ORF">DM484_26010</name>
</gene>
<evidence type="ECO:0000313" key="1">
    <source>
        <dbReference type="EMBL" id="PZN71581.1"/>
    </source>
</evidence>
<comment type="caution">
    <text evidence="1">The sequence shown here is derived from an EMBL/GenBank/DDBJ whole genome shotgun (WGS) entry which is preliminary data.</text>
</comment>
<accession>A0A2W4QH95</accession>
<sequence>MPYDYLVNPLTRKRSLPPGSAGVSPAEMVAKMTALPGKSGGVNAYVNPRSAATSGKANPIKRSIELQTIPIRIGANHE</sequence>
<proteinExistence type="predicted"/>
<name>A0A2W4QH95_9GAMM</name>